<feature type="region of interest" description="Disordered" evidence="1">
    <location>
        <begin position="605"/>
        <end position="661"/>
    </location>
</feature>
<proteinExistence type="predicted"/>
<keyword evidence="3" id="KW-1185">Reference proteome</keyword>
<dbReference type="Proteomes" id="UP001159363">
    <property type="component" value="Chromosome 8"/>
</dbReference>
<evidence type="ECO:0000313" key="2">
    <source>
        <dbReference type="EMBL" id="KAJ8875048.1"/>
    </source>
</evidence>
<feature type="region of interest" description="Disordered" evidence="1">
    <location>
        <begin position="368"/>
        <end position="390"/>
    </location>
</feature>
<dbReference type="EMBL" id="JARBHB010000009">
    <property type="protein sequence ID" value="KAJ8875048.1"/>
    <property type="molecule type" value="Genomic_DNA"/>
</dbReference>
<name>A0ABQ9GSP4_9NEOP</name>
<reference evidence="2 3" key="1">
    <citation type="submission" date="2023-02" db="EMBL/GenBank/DDBJ databases">
        <title>LHISI_Scaffold_Assembly.</title>
        <authorList>
            <person name="Stuart O.P."/>
            <person name="Cleave R."/>
            <person name="Magrath M.J.L."/>
            <person name="Mikheyev A.S."/>
        </authorList>
    </citation>
    <scope>NUCLEOTIDE SEQUENCE [LARGE SCALE GENOMIC DNA]</scope>
    <source>
        <strain evidence="2">Daus_M_001</strain>
        <tissue evidence="2">Leg muscle</tissue>
    </source>
</reference>
<feature type="region of interest" description="Disordered" evidence="1">
    <location>
        <begin position="544"/>
        <end position="591"/>
    </location>
</feature>
<evidence type="ECO:0000256" key="1">
    <source>
        <dbReference type="SAM" id="MobiDB-lite"/>
    </source>
</evidence>
<gene>
    <name evidence="2" type="ORF">PR048_022938</name>
</gene>
<organism evidence="2 3">
    <name type="scientific">Dryococelus australis</name>
    <dbReference type="NCBI Taxonomy" id="614101"/>
    <lineage>
        <taxon>Eukaryota</taxon>
        <taxon>Metazoa</taxon>
        <taxon>Ecdysozoa</taxon>
        <taxon>Arthropoda</taxon>
        <taxon>Hexapoda</taxon>
        <taxon>Insecta</taxon>
        <taxon>Pterygota</taxon>
        <taxon>Neoptera</taxon>
        <taxon>Polyneoptera</taxon>
        <taxon>Phasmatodea</taxon>
        <taxon>Verophasmatodea</taxon>
        <taxon>Anareolatae</taxon>
        <taxon>Phasmatidae</taxon>
        <taxon>Eurycanthinae</taxon>
        <taxon>Dryococelus</taxon>
    </lineage>
</organism>
<accession>A0ABQ9GSP4</accession>
<feature type="compositionally biased region" description="Basic and acidic residues" evidence="1">
    <location>
        <begin position="639"/>
        <end position="658"/>
    </location>
</feature>
<evidence type="ECO:0000313" key="3">
    <source>
        <dbReference type="Proteomes" id="UP001159363"/>
    </source>
</evidence>
<protein>
    <submittedName>
        <fullName evidence="2">Uncharacterized protein</fullName>
    </submittedName>
</protein>
<sequence>MGKLPYDACISSRLSQQLSGGTGGITETSTLAGRWAPTMVLDDNRPMRYPLYHDDSMPVSVSIGEFKDCFFRPSPHLAVETMLKRCTRRNYARIFIKYDSRVHGGDIDSSGSTYKTSGAPDLLESRGLYGRGHTREFPFRSRVGAACPRDDTKIRNLHAAKTRAFIFIPPAGNYIARLRWSVEYTFKRLLCPVASSWFETRSEIGSKIDIENCCTIRVQCWTADRDEVHFEPPKLVVRNLDSRSAAIIKLDPGSELVSCDLGSRKVLVKPGISEVNTERRTLECKEGSGRPPRKHADQRHRPVRFPRAKKFVERPIRESNPVRLGLYHSMLLAPESRLDGQSSKFESLLHCTFLSDPKSIGLAAAIGETEGHDNPDGTASSGNTVGSDSSNKSGKLIVSSVLPGEILITLINQYLNQPWRASSHHYVDSCEVLVVTSHRGLACWRGWSEVNMEQRRNARSWETGIPRENLPERKSLRRRRVSNPVRLHIRKQIKYSGGKVGNKRKRASAGVEGGTLTEEKYPSLRRVTRERLGEWRNMRTNRVRTKRGRGGAEEDIRCGNWDTPSVSAEEQQDDEEITGGDQGFSWEKGGGEGGRRLAFTLSLASLGGLRPPPTRPRGTPCGRPHPGPSSILFASTELENARPYEKGKYRGAGERPKGVDASGSNLTLSLNAGVGPSGPLFGMLVC</sequence>
<feature type="compositionally biased region" description="Polar residues" evidence="1">
    <location>
        <begin position="377"/>
        <end position="390"/>
    </location>
</feature>
<comment type="caution">
    <text evidence="2">The sequence shown here is derived from an EMBL/GenBank/DDBJ whole genome shotgun (WGS) entry which is preliminary data.</text>
</comment>